<name>A0A5S3NCF0_9FLAO</name>
<evidence type="ECO:0000256" key="1">
    <source>
        <dbReference type="SAM" id="SignalP"/>
    </source>
</evidence>
<dbReference type="Gene3D" id="1.25.40.10">
    <property type="entry name" value="Tetratricopeptide repeat domain"/>
    <property type="match status" value="1"/>
</dbReference>
<dbReference type="EMBL" id="VANR01000001">
    <property type="protein sequence ID" value="TMM32184.1"/>
    <property type="molecule type" value="Genomic_DNA"/>
</dbReference>
<comment type="caution">
    <text evidence="2">The sequence shown here is derived from an EMBL/GenBank/DDBJ whole genome shotgun (WGS) entry which is preliminary data.</text>
</comment>
<feature type="signal peptide" evidence="1">
    <location>
        <begin position="1"/>
        <end position="19"/>
    </location>
</feature>
<dbReference type="RefSeq" id="WP_138534396.1">
    <property type="nucleotide sequence ID" value="NZ_VANR01000001.1"/>
</dbReference>
<organism evidence="2 3">
    <name type="scientific">Polaribacter aestuariivivens</name>
    <dbReference type="NCBI Taxonomy" id="2304626"/>
    <lineage>
        <taxon>Bacteria</taxon>
        <taxon>Pseudomonadati</taxon>
        <taxon>Bacteroidota</taxon>
        <taxon>Flavobacteriia</taxon>
        <taxon>Flavobacteriales</taxon>
        <taxon>Flavobacteriaceae</taxon>
    </lineage>
</organism>
<proteinExistence type="predicted"/>
<evidence type="ECO:0000313" key="3">
    <source>
        <dbReference type="Proteomes" id="UP000307140"/>
    </source>
</evidence>
<dbReference type="InterPro" id="IPR011990">
    <property type="entry name" value="TPR-like_helical_dom_sf"/>
</dbReference>
<dbReference type="Proteomes" id="UP000307140">
    <property type="component" value="Unassembled WGS sequence"/>
</dbReference>
<protein>
    <recommendedName>
        <fullName evidence="4">TonB C-terminal domain-containing protein</fullName>
    </recommendedName>
</protein>
<accession>A0A5S3NCF0</accession>
<sequence length="332" mass="38258">MKFLLSFFICIFLTTQVFSQDKKAIASVYFKRAQKSYEDKDLEKTTNYLEKTREYYGGIVKEDIAVFGAKYYFELGEHKKAEDYFKAFFKIHKSKKSKIYNTMLLMYTNNLDAQENPKWFQKQQEEKNKEREFALRKAYTEAKSNFKNKQYKEALEAIKTFNSLKPDVNSVEYLEIQALKNDVETALNPSAKPVSDKTENVPTPDVEIITVKDDKAISFEVVEKAPIFPGCTATNSLELNECFNEKVKKHFSEKFSKRVIKSMSSSSSKLIYIVFIIDKNGKVSPVDARTTNPKLKTEALKVTKALPKMKPGMQDGKLVSVTYSFAYIIDDI</sequence>
<feature type="chain" id="PRO_5024415657" description="TonB C-terminal domain-containing protein" evidence="1">
    <location>
        <begin position="20"/>
        <end position="332"/>
    </location>
</feature>
<keyword evidence="1" id="KW-0732">Signal</keyword>
<reference evidence="2 3" key="1">
    <citation type="submission" date="2019-05" db="EMBL/GenBank/DDBJ databases">
        <title>Polaribacter aestuariivivens sp. nov., isolated from a tidal flat.</title>
        <authorList>
            <person name="Yoon J.-H."/>
        </authorList>
    </citation>
    <scope>NUCLEOTIDE SEQUENCE [LARGE SCALE GENOMIC DNA]</scope>
    <source>
        <strain evidence="2 3">DBTF-3</strain>
    </source>
</reference>
<dbReference type="OrthoDB" id="1522859at2"/>
<dbReference type="AlphaFoldDB" id="A0A5S3NCF0"/>
<dbReference type="Gene3D" id="3.30.1150.10">
    <property type="match status" value="1"/>
</dbReference>
<keyword evidence="3" id="KW-1185">Reference proteome</keyword>
<evidence type="ECO:0000313" key="2">
    <source>
        <dbReference type="EMBL" id="TMM32184.1"/>
    </source>
</evidence>
<gene>
    <name evidence="2" type="ORF">FDT66_01595</name>
</gene>
<evidence type="ECO:0008006" key="4">
    <source>
        <dbReference type="Google" id="ProtNLM"/>
    </source>
</evidence>